<feature type="transmembrane region" description="Helical" evidence="7">
    <location>
        <begin position="477"/>
        <end position="501"/>
    </location>
</feature>
<feature type="transmembrane region" description="Helical" evidence="7">
    <location>
        <begin position="303"/>
        <end position="324"/>
    </location>
</feature>
<feature type="transmembrane region" description="Helical" evidence="7">
    <location>
        <begin position="61"/>
        <end position="80"/>
    </location>
</feature>
<dbReference type="EMBL" id="CP030759">
    <property type="protein sequence ID" value="AXA34881.1"/>
    <property type="molecule type" value="Genomic_DNA"/>
</dbReference>
<dbReference type="AlphaFoldDB" id="A0A2Z4Y107"/>
<dbReference type="GO" id="GO:0009267">
    <property type="term" value="P:cellular response to starvation"/>
    <property type="evidence" value="ECO:0007669"/>
    <property type="project" value="InterPro"/>
</dbReference>
<feature type="transmembrane region" description="Helical" evidence="7">
    <location>
        <begin position="168"/>
        <end position="189"/>
    </location>
</feature>
<evidence type="ECO:0000256" key="1">
    <source>
        <dbReference type="ARBA" id="ARBA00004651"/>
    </source>
</evidence>
<feature type="transmembrane region" description="Helical" evidence="7">
    <location>
        <begin position="445"/>
        <end position="465"/>
    </location>
</feature>
<feature type="transmembrane region" description="Helical" evidence="7">
    <location>
        <begin position="263"/>
        <end position="283"/>
    </location>
</feature>
<feature type="transmembrane region" description="Helical" evidence="7">
    <location>
        <begin position="547"/>
        <end position="570"/>
    </location>
</feature>
<evidence type="ECO:0000259" key="8">
    <source>
        <dbReference type="Pfam" id="PF02554"/>
    </source>
</evidence>
<feature type="transmembrane region" description="Helical" evidence="7">
    <location>
        <begin position="508"/>
        <end position="535"/>
    </location>
</feature>
<evidence type="ECO:0000256" key="6">
    <source>
        <dbReference type="ARBA" id="ARBA00023136"/>
    </source>
</evidence>
<protein>
    <submittedName>
        <fullName evidence="9">Carbon starvation protein A</fullName>
    </submittedName>
</protein>
<comment type="subcellular location">
    <subcellularLocation>
        <location evidence="1">Cell membrane</location>
        <topology evidence="1">Multi-pass membrane protein</topology>
    </subcellularLocation>
</comment>
<feature type="transmembrane region" description="Helical" evidence="7">
    <location>
        <begin position="233"/>
        <end position="254"/>
    </location>
</feature>
<dbReference type="InterPro" id="IPR051605">
    <property type="entry name" value="CstA"/>
</dbReference>
<dbReference type="Pfam" id="PF02554">
    <property type="entry name" value="CstA"/>
    <property type="match status" value="2"/>
</dbReference>
<name>A0A2Z4Y107_SUMC1</name>
<dbReference type="PANTHER" id="PTHR30252:SF0">
    <property type="entry name" value="PEPTIDE TRANSPORTER CSTA"/>
    <property type="match status" value="1"/>
</dbReference>
<accession>A0A2Z4Y107</accession>
<feature type="transmembrane region" description="Helical" evidence="7">
    <location>
        <begin position="86"/>
        <end position="107"/>
    </location>
</feature>
<organism evidence="9 10">
    <name type="scientific">Sumerlaea chitinivorans</name>
    <dbReference type="NCBI Taxonomy" id="2250252"/>
    <lineage>
        <taxon>Bacteria</taxon>
        <taxon>Candidatus Sumerlaeota</taxon>
        <taxon>Candidatus Sumerlaeia</taxon>
        <taxon>Candidatus Sumerlaeales</taxon>
        <taxon>Candidatus Sumerlaeaceae</taxon>
        <taxon>Candidatus Sumerlaea</taxon>
    </lineage>
</organism>
<keyword evidence="4 7" id="KW-0812">Transmembrane</keyword>
<dbReference type="InterPro" id="IPR003706">
    <property type="entry name" value="CstA_N"/>
</dbReference>
<comment type="similarity">
    <text evidence="2">Belongs to the peptide transporter carbon starvation (CstA) (TC 2.A.114) family.</text>
</comment>
<feature type="transmembrane region" description="Helical" evidence="7">
    <location>
        <begin position="345"/>
        <end position="368"/>
    </location>
</feature>
<proteinExistence type="inferred from homology"/>
<keyword evidence="3" id="KW-1003">Cell membrane</keyword>
<evidence type="ECO:0000256" key="4">
    <source>
        <dbReference type="ARBA" id="ARBA00022692"/>
    </source>
</evidence>
<keyword evidence="6 7" id="KW-0472">Membrane</keyword>
<evidence type="ECO:0000313" key="10">
    <source>
        <dbReference type="Proteomes" id="UP000262583"/>
    </source>
</evidence>
<feature type="domain" description="CstA N-terminal" evidence="8">
    <location>
        <begin position="4"/>
        <end position="373"/>
    </location>
</feature>
<feature type="transmembrane region" description="Helical" evidence="7">
    <location>
        <begin position="201"/>
        <end position="221"/>
    </location>
</feature>
<evidence type="ECO:0000256" key="7">
    <source>
        <dbReference type="SAM" id="Phobius"/>
    </source>
</evidence>
<feature type="domain" description="CstA N-terminal" evidence="8">
    <location>
        <begin position="380"/>
        <end position="525"/>
    </location>
</feature>
<dbReference type="GO" id="GO:0005886">
    <property type="term" value="C:plasma membrane"/>
    <property type="evidence" value="ECO:0007669"/>
    <property type="project" value="UniProtKB-SubCell"/>
</dbReference>
<reference evidence="9 10" key="1">
    <citation type="submission" date="2018-05" db="EMBL/GenBank/DDBJ databases">
        <title>A metagenomic window into the 2 km-deep terrestrial subsurface aquifer revealed taxonomically and functionally diverse microbial community comprising novel uncultured bacterial lineages.</title>
        <authorList>
            <person name="Kadnikov V.V."/>
            <person name="Mardanov A.V."/>
            <person name="Beletsky A.V."/>
            <person name="Banks D."/>
            <person name="Pimenov N.V."/>
            <person name="Frank Y.A."/>
            <person name="Karnachuk O.V."/>
            <person name="Ravin N.V."/>
        </authorList>
    </citation>
    <scope>NUCLEOTIDE SEQUENCE [LARGE SCALE GENOMIC DNA]</scope>
    <source>
        <strain evidence="9">BY</strain>
    </source>
</reference>
<evidence type="ECO:0000256" key="2">
    <source>
        <dbReference type="ARBA" id="ARBA00007755"/>
    </source>
</evidence>
<dbReference type="PANTHER" id="PTHR30252">
    <property type="entry name" value="INNER MEMBRANE PEPTIDE TRANSPORTER"/>
    <property type="match status" value="1"/>
</dbReference>
<keyword evidence="5 7" id="KW-1133">Transmembrane helix</keyword>
<feature type="transmembrane region" description="Helical" evidence="7">
    <location>
        <begin position="405"/>
        <end position="425"/>
    </location>
</feature>
<evidence type="ECO:0000313" key="9">
    <source>
        <dbReference type="EMBL" id="AXA34881.1"/>
    </source>
</evidence>
<evidence type="ECO:0000256" key="5">
    <source>
        <dbReference type="ARBA" id="ARBA00022989"/>
    </source>
</evidence>
<feature type="transmembrane region" description="Helical" evidence="7">
    <location>
        <begin position="6"/>
        <end position="26"/>
    </location>
</feature>
<feature type="transmembrane region" description="Helical" evidence="7">
    <location>
        <begin position="128"/>
        <end position="148"/>
    </location>
</feature>
<gene>
    <name evidence="9" type="ORF">BRCON_0104</name>
</gene>
<sequence>MKIVIFFVVSFLLLWGAYILVGGWLSRLFGLDPSRKTPAHAMRDGLDYEPARASYLLPQHFSAIAAAGPIVGPILAALYFGWGPAWLWIIFGSILIGGIHDFTALVASIRHRGRSIAEVVRSYMTPRAYILFLIFVWCALVYVIIAFTDVTAGTFVQAASKEGAEAPGPAVATSSSIYLLLAVLMGLVLRFTRIGPIAAKMIFLPLVGVAIAIGPHLPLDLSRLWPNANIQQIWGYILLAYCFVAALVPVWLLLQPRGELGGYFLYIVMIAGVTGAIVGAVQGDFTIQTPMFKGWSAALPAGGALPLVPMLFITVACGACSGFHSIVASGTTSKQLDRETDAKPVAYGGMLLEGFFACLSLVTVMVLAPGQTSQNPNWIYAHGIADFSARLIAPLLPASVNPFDVLFQFALLCFATFVFDTLDACTRLARYVLMELMGWTTRRQALIATALCLVVPVIAVALPRIEINGKAQPLWQVFWSIFGSSNQLLAALTLLGVTVWLARRRMAYWLTLIPAVFMMLATLWSLLLLLGPYLALWREGKPIALIQHLQCIIVVSLIGLAVWLVVEAFLTWKEITGRRSPEVVGEEVAA</sequence>
<evidence type="ECO:0000256" key="3">
    <source>
        <dbReference type="ARBA" id="ARBA00022475"/>
    </source>
</evidence>
<dbReference type="KEGG" id="schv:BRCON_0104"/>
<dbReference type="Proteomes" id="UP000262583">
    <property type="component" value="Chromosome"/>
</dbReference>